<keyword evidence="2" id="KW-0472">Membrane</keyword>
<sequence length="729" mass="82632">MPLTGNDSDGGVQRQLEAPMPWIGMYVAAASLVCSLAMTVDVFHGFRTKKLWFPSKYFSINAASLSLLAVAMKLSVDLTTHMWTVTDRLAKVSSLIFMSTAMGNFMTSLGTMNDKEILLNVIALGILVITVIVNVCIQIIQVRHFLGGREMYAEEIIASFFILLLLVMLSASAVMVPTTKRHLELKYQEMLKLASEEEILQSVEFEKLTTDKLRAMIKKYWVMAETSSPQFVIARSVTCSTSGVICLAITFILAEAYARMAIKCNTFKETASNYGWSTTWIVLAQSAGVIAGTIAPAFRWFTAVNFAYSEKGQMSFKNAFKIETYWTQRLVEWKESSLPLQIRDRKWRKLLNDAKGLILNFVIRVQILIVLSSKLVRFISVCFLSQTILCIHCIKRLKNVLTSSTSSIHVFSESESGVNTEQDLTRYVLLFEGEVEQPHKTLKNICNKVDKVIEIGKKQQPENLKNLLLKIDNFSSLTEIDDYQVPSLHSQEPPNFWSLLLVTLTSIAIALPNIPRHSTNWLLSSVNQGLIYVKLIEKCLDRNGVRLNIRNAADVVWVEVELYQKWQHKNLHEMSCKGRNSKEILQELSDEAEKTLMEFKRNVKDCRMKDPFNWPVKVIAANSMNQITRTILLVNEIHDPLTDEGLFDQLSTMIADVLAACLNNLTRVITMKCQQNGIEEREKGVHQAALLLGETEEIIHILQQHKGQSLNPEKSAYTEKWFVLMEHGN</sequence>
<proteinExistence type="predicted"/>
<evidence type="ECO:0000256" key="1">
    <source>
        <dbReference type="SAM" id="Coils"/>
    </source>
</evidence>
<keyword evidence="2" id="KW-0812">Transmembrane</keyword>
<protein>
    <submittedName>
        <fullName evidence="3">Uncharacterized protein</fullName>
    </submittedName>
</protein>
<feature type="transmembrane region" description="Helical" evidence="2">
    <location>
        <begin position="156"/>
        <end position="176"/>
    </location>
</feature>
<gene>
    <name evidence="3" type="ORF">Fot_29655</name>
</gene>
<accession>A0ABD1TSI2</accession>
<dbReference type="PANTHER" id="PTHR35307:SF3">
    <property type="entry name" value="DUF4220 DOMAIN-CONTAINING PROTEIN"/>
    <property type="match status" value="1"/>
</dbReference>
<feature type="transmembrane region" description="Helical" evidence="2">
    <location>
        <begin position="58"/>
        <end position="76"/>
    </location>
</feature>
<organism evidence="3 4">
    <name type="scientific">Forsythia ovata</name>
    <dbReference type="NCBI Taxonomy" id="205694"/>
    <lineage>
        <taxon>Eukaryota</taxon>
        <taxon>Viridiplantae</taxon>
        <taxon>Streptophyta</taxon>
        <taxon>Embryophyta</taxon>
        <taxon>Tracheophyta</taxon>
        <taxon>Spermatophyta</taxon>
        <taxon>Magnoliopsida</taxon>
        <taxon>eudicotyledons</taxon>
        <taxon>Gunneridae</taxon>
        <taxon>Pentapetalae</taxon>
        <taxon>asterids</taxon>
        <taxon>lamiids</taxon>
        <taxon>Lamiales</taxon>
        <taxon>Oleaceae</taxon>
        <taxon>Forsythieae</taxon>
        <taxon>Forsythia</taxon>
    </lineage>
</organism>
<keyword evidence="2" id="KW-1133">Transmembrane helix</keyword>
<name>A0ABD1TSI2_9LAMI</name>
<feature type="transmembrane region" description="Helical" evidence="2">
    <location>
        <begin position="23"/>
        <end position="46"/>
    </location>
</feature>
<dbReference type="EMBL" id="JBFOLJ010000008">
    <property type="protein sequence ID" value="KAL2515684.1"/>
    <property type="molecule type" value="Genomic_DNA"/>
</dbReference>
<reference evidence="4" key="1">
    <citation type="submission" date="2024-07" db="EMBL/GenBank/DDBJ databases">
        <title>Two chromosome-level genome assemblies of Korean endemic species Abeliophyllum distichum and Forsythia ovata (Oleaceae).</title>
        <authorList>
            <person name="Jang H."/>
        </authorList>
    </citation>
    <scope>NUCLEOTIDE SEQUENCE [LARGE SCALE GENOMIC DNA]</scope>
</reference>
<feature type="transmembrane region" description="Helical" evidence="2">
    <location>
        <begin position="274"/>
        <end position="298"/>
    </location>
</feature>
<evidence type="ECO:0000313" key="3">
    <source>
        <dbReference type="EMBL" id="KAL2515684.1"/>
    </source>
</evidence>
<evidence type="ECO:0000313" key="4">
    <source>
        <dbReference type="Proteomes" id="UP001604277"/>
    </source>
</evidence>
<feature type="transmembrane region" description="Helical" evidence="2">
    <location>
        <begin position="117"/>
        <end position="140"/>
    </location>
</feature>
<dbReference type="PANTHER" id="PTHR35307">
    <property type="entry name" value="PROTEIN, PUTATIVE-RELATED"/>
    <property type="match status" value="1"/>
</dbReference>
<keyword evidence="4" id="KW-1185">Reference proteome</keyword>
<comment type="caution">
    <text evidence="3">The sequence shown here is derived from an EMBL/GenBank/DDBJ whole genome shotgun (WGS) entry which is preliminary data.</text>
</comment>
<dbReference type="AlphaFoldDB" id="A0ABD1TSI2"/>
<feature type="coiled-coil region" evidence="1">
    <location>
        <begin position="582"/>
        <end position="609"/>
    </location>
</feature>
<evidence type="ECO:0000256" key="2">
    <source>
        <dbReference type="SAM" id="Phobius"/>
    </source>
</evidence>
<keyword evidence="1" id="KW-0175">Coiled coil</keyword>
<dbReference type="Proteomes" id="UP001604277">
    <property type="component" value="Unassembled WGS sequence"/>
</dbReference>
<feature type="transmembrane region" description="Helical" evidence="2">
    <location>
        <begin position="232"/>
        <end position="254"/>
    </location>
</feature>